<reference evidence="1 2" key="1">
    <citation type="submission" date="2017-07" db="EMBL/GenBank/DDBJ databases">
        <title>The genome sequence of Paludifilum halophilum highlights mechanisms for microbial adaptation to high salt environemnts.</title>
        <authorList>
            <person name="Belbahri L."/>
        </authorList>
    </citation>
    <scope>NUCLEOTIDE SEQUENCE [LARGE SCALE GENOMIC DNA]</scope>
    <source>
        <strain evidence="1 2">DSM 102817</strain>
    </source>
</reference>
<dbReference type="OrthoDB" id="2988970at2"/>
<dbReference type="Proteomes" id="UP000215459">
    <property type="component" value="Unassembled WGS sequence"/>
</dbReference>
<gene>
    <name evidence="1" type="ORF">CHM34_17945</name>
</gene>
<protein>
    <submittedName>
        <fullName evidence="1">Uncharacterized protein</fullName>
    </submittedName>
</protein>
<organism evidence="1 2">
    <name type="scientific">Paludifilum halophilum</name>
    <dbReference type="NCBI Taxonomy" id="1642702"/>
    <lineage>
        <taxon>Bacteria</taxon>
        <taxon>Bacillati</taxon>
        <taxon>Bacillota</taxon>
        <taxon>Bacilli</taxon>
        <taxon>Bacillales</taxon>
        <taxon>Thermoactinomycetaceae</taxon>
        <taxon>Paludifilum</taxon>
    </lineage>
</organism>
<sequence length="165" mass="19857">MLKLLNILESGLNRSHPHLKTFKQVAQTIIDRQREIELTVNKGEKYIEGITYKKVNIRDREELASLQIQLLRCSYEQNHVQLETYHERQELIRWAQKNIPIWNIRLWLAYFELKTYHQRMLSKYKLSLEEIRDKRVVEDRIAGQPDPDDEKTFREIISKTINPKG</sequence>
<dbReference type="AlphaFoldDB" id="A0A235B2K4"/>
<proteinExistence type="predicted"/>
<name>A0A235B2K4_9BACL</name>
<keyword evidence="2" id="KW-1185">Reference proteome</keyword>
<dbReference type="EMBL" id="NOWF01000019">
    <property type="protein sequence ID" value="OYD06137.1"/>
    <property type="molecule type" value="Genomic_DNA"/>
</dbReference>
<dbReference type="RefSeq" id="WP_094265985.1">
    <property type="nucleotide sequence ID" value="NZ_NOWF01000019.1"/>
</dbReference>
<comment type="caution">
    <text evidence="1">The sequence shown here is derived from an EMBL/GenBank/DDBJ whole genome shotgun (WGS) entry which is preliminary data.</text>
</comment>
<evidence type="ECO:0000313" key="2">
    <source>
        <dbReference type="Proteomes" id="UP000215459"/>
    </source>
</evidence>
<evidence type="ECO:0000313" key="1">
    <source>
        <dbReference type="EMBL" id="OYD06137.1"/>
    </source>
</evidence>
<accession>A0A235B2K4</accession>